<evidence type="ECO:0000313" key="1">
    <source>
        <dbReference type="EMBL" id="KAH6632768.1"/>
    </source>
</evidence>
<sequence length="919" mass="99725">MVKLDYDRDYYADLELTAAADPAEVKKQFKKLALKFHPDRNPGKEDEAKEKFLVIQSAHEILTDPATKLKFDAYRQRTSRYPGPSGVRGNPWQYAAQEVNQKYGAPPRRPQMPTRPPAPTAAASAKPWDWAHKTKPKTDTTRPNMEAWDRARPHSKPTQPGPTAPGPSARPPKPPPREPPTARTASQARRQEAAFGRKAGYVPGSPMGDEPPVRNQHYNSASANAPQASKPRPASAYVDPLSSQFGDTFLDNRQRTPYAANVGEKTNPFEPLNVNRAKSMRDGARRFQDGAEDTPPPPPPRQRSASTGSENLKRAATENPSPSEQSANPGFQYQSRASARYSPQVPGMNSAPPTATFPGPNSSTSSVNSSANATVNGYSSDQQSRNGTKVYGSPFFINPLNLNTMRSAGLNPKTSHSSGRAGVGSAPLNMFDFPAYRVASTVRPTPSGERPGPTANAFERTLQAQLQHLLRTTGMPAQTTMPPKRKEPTTNQYTKGVYHNSFTVPTDDPNAAANHTRFSRNSADNINTRFVAEEKGGPNFQFSAGAAGSADDGFTRAKQRARAGQQSPLRNEFTASAEAVNGAQQAEPAKKQGDFVAEEWKEAFGPHVFVPPQPGKPSTSPTRPLRPLKKPRPVRMTAGTAGMVDEEETSGEDKGKAASTPSSGINGNKSPNAMDIDTPPPEPADGQGNIPRNIHVEPTKPEWRPGNGATAEPKPNTGLKAPKLTPTSAGSEDAEDFGRPVFSEFRNVEPFAPPKPSGLGSFADLGSNLPFPSRPSAKIPLGTPSLHPHQQQQSEKPPAKHLDIPTPPSAPRAPQSLCIPGAKVAAPAWLTYVHEFEAYMALWFEFNRRVTDHFAARQRQNEGNGLAWLNTVGDGGVSEYLKAVEVDKYVRQKWMAACEAHELHFREFLGVRERVLAGN</sequence>
<comment type="caution">
    <text evidence="1">The sequence shown here is derived from an EMBL/GenBank/DDBJ whole genome shotgun (WGS) entry which is preliminary data.</text>
</comment>
<dbReference type="Proteomes" id="UP000724584">
    <property type="component" value="Unassembled WGS sequence"/>
</dbReference>
<gene>
    <name evidence="1" type="ORF">F5144DRAFT_262458</name>
</gene>
<name>A0ACB7PBC5_9PEZI</name>
<dbReference type="EMBL" id="JAGIZQ010000004">
    <property type="protein sequence ID" value="KAH6632768.1"/>
    <property type="molecule type" value="Genomic_DNA"/>
</dbReference>
<organism evidence="1 2">
    <name type="scientific">Chaetomium tenue</name>
    <dbReference type="NCBI Taxonomy" id="1854479"/>
    <lineage>
        <taxon>Eukaryota</taxon>
        <taxon>Fungi</taxon>
        <taxon>Dikarya</taxon>
        <taxon>Ascomycota</taxon>
        <taxon>Pezizomycotina</taxon>
        <taxon>Sordariomycetes</taxon>
        <taxon>Sordariomycetidae</taxon>
        <taxon>Sordariales</taxon>
        <taxon>Chaetomiaceae</taxon>
        <taxon>Chaetomium</taxon>
    </lineage>
</organism>
<evidence type="ECO:0000313" key="2">
    <source>
        <dbReference type="Proteomes" id="UP000724584"/>
    </source>
</evidence>
<proteinExistence type="predicted"/>
<protein>
    <submittedName>
        <fullName evidence="1">Uncharacterized protein</fullName>
    </submittedName>
</protein>
<keyword evidence="2" id="KW-1185">Reference proteome</keyword>
<accession>A0ACB7PBC5</accession>
<reference evidence="1 2" key="1">
    <citation type="journal article" date="2021" name="Nat. Commun.">
        <title>Genetic determinants of endophytism in the Arabidopsis root mycobiome.</title>
        <authorList>
            <person name="Mesny F."/>
            <person name="Miyauchi S."/>
            <person name="Thiergart T."/>
            <person name="Pickel B."/>
            <person name="Atanasova L."/>
            <person name="Karlsson M."/>
            <person name="Huettel B."/>
            <person name="Barry K.W."/>
            <person name="Haridas S."/>
            <person name="Chen C."/>
            <person name="Bauer D."/>
            <person name="Andreopoulos W."/>
            <person name="Pangilinan J."/>
            <person name="LaButti K."/>
            <person name="Riley R."/>
            <person name="Lipzen A."/>
            <person name="Clum A."/>
            <person name="Drula E."/>
            <person name="Henrissat B."/>
            <person name="Kohler A."/>
            <person name="Grigoriev I.V."/>
            <person name="Martin F.M."/>
            <person name="Hacquard S."/>
        </authorList>
    </citation>
    <scope>NUCLEOTIDE SEQUENCE [LARGE SCALE GENOMIC DNA]</scope>
    <source>
        <strain evidence="1 2">MPI-SDFR-AT-0079</strain>
    </source>
</reference>